<dbReference type="EMBL" id="CAJOBA010040392">
    <property type="protein sequence ID" value="CAF4093952.1"/>
    <property type="molecule type" value="Genomic_DNA"/>
</dbReference>
<comment type="caution">
    <text evidence="1">The sequence shown here is derived from an EMBL/GenBank/DDBJ whole genome shotgun (WGS) entry which is preliminary data.</text>
</comment>
<accession>A0A8S2F0I2</accession>
<protein>
    <submittedName>
        <fullName evidence="1">Uncharacterized protein</fullName>
    </submittedName>
</protein>
<organism evidence="1 3">
    <name type="scientific">Didymodactylos carnosus</name>
    <dbReference type="NCBI Taxonomy" id="1234261"/>
    <lineage>
        <taxon>Eukaryota</taxon>
        <taxon>Metazoa</taxon>
        <taxon>Spiralia</taxon>
        <taxon>Gnathifera</taxon>
        <taxon>Rotifera</taxon>
        <taxon>Eurotatoria</taxon>
        <taxon>Bdelloidea</taxon>
        <taxon>Philodinida</taxon>
        <taxon>Philodinidae</taxon>
        <taxon>Didymodactylos</taxon>
    </lineage>
</organism>
<dbReference type="EMBL" id="CAJNOK010018824">
    <property type="protein sequence ID" value="CAF1289073.1"/>
    <property type="molecule type" value="Genomic_DNA"/>
</dbReference>
<name>A0A8S2F0I2_9BILA</name>
<evidence type="ECO:0000313" key="2">
    <source>
        <dbReference type="EMBL" id="CAF4093952.1"/>
    </source>
</evidence>
<sequence>MDTNHYVITAGDSDIEIHTRNISEAKAVKVVKSSAVSNGIAFGTTFRVSENVSVYRRMCEDEVNSVINSSALDARQKYKWVTESLNKALKFQNNAMPAPVGELEKILKTNVNKEFYRDFRKELILQFICSQRTKSVFHHDGIKSGRF</sequence>
<dbReference type="Proteomes" id="UP000682733">
    <property type="component" value="Unassembled WGS sequence"/>
</dbReference>
<evidence type="ECO:0000313" key="3">
    <source>
        <dbReference type="Proteomes" id="UP000677228"/>
    </source>
</evidence>
<gene>
    <name evidence="1" type="ORF">OVA965_LOCUS28002</name>
    <name evidence="2" type="ORF">TMI583_LOCUS28751</name>
</gene>
<evidence type="ECO:0000313" key="1">
    <source>
        <dbReference type="EMBL" id="CAF1289073.1"/>
    </source>
</evidence>
<dbReference type="AlphaFoldDB" id="A0A8S2F0I2"/>
<proteinExistence type="predicted"/>
<dbReference type="Proteomes" id="UP000677228">
    <property type="component" value="Unassembled WGS sequence"/>
</dbReference>
<reference evidence="1" key="1">
    <citation type="submission" date="2021-02" db="EMBL/GenBank/DDBJ databases">
        <authorList>
            <person name="Nowell W R."/>
        </authorList>
    </citation>
    <scope>NUCLEOTIDE SEQUENCE</scope>
</reference>